<evidence type="ECO:0000313" key="1">
    <source>
        <dbReference type="EMBL" id="CAD8113631.1"/>
    </source>
</evidence>
<organism evidence="1 2">
    <name type="scientific">Paramecium sonneborni</name>
    <dbReference type="NCBI Taxonomy" id="65129"/>
    <lineage>
        <taxon>Eukaryota</taxon>
        <taxon>Sar</taxon>
        <taxon>Alveolata</taxon>
        <taxon>Ciliophora</taxon>
        <taxon>Intramacronucleata</taxon>
        <taxon>Oligohymenophorea</taxon>
        <taxon>Peniculida</taxon>
        <taxon>Parameciidae</taxon>
        <taxon>Paramecium</taxon>
    </lineage>
</organism>
<gene>
    <name evidence="1" type="ORF">PSON_ATCC_30995.1.T1040005</name>
</gene>
<keyword evidence="2" id="KW-1185">Reference proteome</keyword>
<sequence length="88" mass="10501">MLIQTENQKIREFGNHKTPHLDQKSAKHKKEIIMLNLNTNFQGTRLACVKCVQENPIQYTDLEKANLIWQNIQEQSHQQFKQNNEKRK</sequence>
<protein>
    <submittedName>
        <fullName evidence="1">Uncharacterized protein</fullName>
    </submittedName>
</protein>
<reference evidence="1" key="1">
    <citation type="submission" date="2021-01" db="EMBL/GenBank/DDBJ databases">
        <authorList>
            <consortium name="Genoscope - CEA"/>
            <person name="William W."/>
        </authorList>
    </citation>
    <scope>NUCLEOTIDE SEQUENCE</scope>
</reference>
<evidence type="ECO:0000313" key="2">
    <source>
        <dbReference type="Proteomes" id="UP000692954"/>
    </source>
</evidence>
<accession>A0A8S1QF36</accession>
<dbReference type="EMBL" id="CAJJDN010000104">
    <property type="protein sequence ID" value="CAD8113631.1"/>
    <property type="molecule type" value="Genomic_DNA"/>
</dbReference>
<dbReference type="AlphaFoldDB" id="A0A8S1QF36"/>
<comment type="caution">
    <text evidence="1">The sequence shown here is derived from an EMBL/GenBank/DDBJ whole genome shotgun (WGS) entry which is preliminary data.</text>
</comment>
<dbReference type="OrthoDB" id="2019833at2759"/>
<proteinExistence type="predicted"/>
<dbReference type="Proteomes" id="UP000692954">
    <property type="component" value="Unassembled WGS sequence"/>
</dbReference>
<name>A0A8S1QF36_9CILI</name>